<comment type="caution">
    <text evidence="1">The sequence shown here is derived from an EMBL/GenBank/DDBJ whole genome shotgun (WGS) entry which is preliminary data.</text>
</comment>
<dbReference type="Proteomes" id="UP000652761">
    <property type="component" value="Unassembled WGS sequence"/>
</dbReference>
<gene>
    <name evidence="1" type="ORF">Taro_005696</name>
</gene>
<protein>
    <submittedName>
        <fullName evidence="1">Uncharacterized protein</fullName>
    </submittedName>
</protein>
<sequence length="209" mass="24032">MYAPHLVGTKRLKANRFMDGLRPMFIKKLGPHNRQTYTQMVQRAQLVEDTMAKNNNKRPTIGKDYGMEKKIKVEETTTVEQCKFCDKPEHQADKCWNKAGACLRWTSFRTCWGHVEELLVAGELWIDHNKPILFLLFVCYDHCKPSPWSQPKASGCDSRAWYHTAQGRRDPMKGICIPGHDLGVDQVHASRGFTRRLGVWAALKHGVRP</sequence>
<evidence type="ECO:0000313" key="1">
    <source>
        <dbReference type="EMBL" id="MQL73353.1"/>
    </source>
</evidence>
<proteinExistence type="predicted"/>
<organism evidence="1 2">
    <name type="scientific">Colocasia esculenta</name>
    <name type="common">Wild taro</name>
    <name type="synonym">Arum esculentum</name>
    <dbReference type="NCBI Taxonomy" id="4460"/>
    <lineage>
        <taxon>Eukaryota</taxon>
        <taxon>Viridiplantae</taxon>
        <taxon>Streptophyta</taxon>
        <taxon>Embryophyta</taxon>
        <taxon>Tracheophyta</taxon>
        <taxon>Spermatophyta</taxon>
        <taxon>Magnoliopsida</taxon>
        <taxon>Liliopsida</taxon>
        <taxon>Araceae</taxon>
        <taxon>Aroideae</taxon>
        <taxon>Colocasieae</taxon>
        <taxon>Colocasia</taxon>
    </lineage>
</organism>
<evidence type="ECO:0000313" key="2">
    <source>
        <dbReference type="Proteomes" id="UP000652761"/>
    </source>
</evidence>
<keyword evidence="2" id="KW-1185">Reference proteome</keyword>
<name>A0A843TVA5_COLES</name>
<reference evidence="1" key="1">
    <citation type="submission" date="2017-07" db="EMBL/GenBank/DDBJ databases">
        <title>Taro Niue Genome Assembly and Annotation.</title>
        <authorList>
            <person name="Atibalentja N."/>
            <person name="Keating K."/>
            <person name="Fields C.J."/>
        </authorList>
    </citation>
    <scope>NUCLEOTIDE SEQUENCE</scope>
    <source>
        <strain evidence="1">Niue_2</strain>
        <tissue evidence="1">Leaf</tissue>
    </source>
</reference>
<dbReference type="OrthoDB" id="7608935at2759"/>
<accession>A0A843TVA5</accession>
<dbReference type="EMBL" id="NMUH01000162">
    <property type="protein sequence ID" value="MQL73353.1"/>
    <property type="molecule type" value="Genomic_DNA"/>
</dbReference>
<dbReference type="AlphaFoldDB" id="A0A843TVA5"/>